<evidence type="ECO:0008006" key="3">
    <source>
        <dbReference type="Google" id="ProtNLM"/>
    </source>
</evidence>
<gene>
    <name evidence="1" type="ORF">GCM10022256_34420</name>
</gene>
<proteinExistence type="predicted"/>
<keyword evidence="2" id="KW-1185">Reference proteome</keyword>
<reference evidence="2" key="1">
    <citation type="journal article" date="2019" name="Int. J. Syst. Evol. Microbiol.">
        <title>The Global Catalogue of Microorganisms (GCM) 10K type strain sequencing project: providing services to taxonomists for standard genome sequencing and annotation.</title>
        <authorList>
            <consortium name="The Broad Institute Genomics Platform"/>
            <consortium name="The Broad Institute Genome Sequencing Center for Infectious Disease"/>
            <person name="Wu L."/>
            <person name="Ma J."/>
        </authorList>
    </citation>
    <scope>NUCLEOTIDE SEQUENCE [LARGE SCALE GENOMIC DNA]</scope>
    <source>
        <strain evidence="2">JCM 17442</strain>
    </source>
</reference>
<evidence type="ECO:0000313" key="1">
    <source>
        <dbReference type="EMBL" id="GAA4267830.1"/>
    </source>
</evidence>
<accession>A0ABP8E6H0</accession>
<dbReference type="Proteomes" id="UP001501594">
    <property type="component" value="Unassembled WGS sequence"/>
</dbReference>
<sequence length="73" mass="8041">MWFFVPPGRRGADRPGWCRETDEPLALATKECQLILALCPVECKRRQAALRSIGEVRAGAKKGAASEETTPSR</sequence>
<dbReference type="EMBL" id="BAABAU010000007">
    <property type="protein sequence ID" value="GAA4267830.1"/>
    <property type="molecule type" value="Genomic_DNA"/>
</dbReference>
<evidence type="ECO:0000313" key="2">
    <source>
        <dbReference type="Proteomes" id="UP001501594"/>
    </source>
</evidence>
<organism evidence="1 2">
    <name type="scientific">Frondihabitans peucedani</name>
    <dbReference type="NCBI Taxonomy" id="598626"/>
    <lineage>
        <taxon>Bacteria</taxon>
        <taxon>Bacillati</taxon>
        <taxon>Actinomycetota</taxon>
        <taxon>Actinomycetes</taxon>
        <taxon>Micrococcales</taxon>
        <taxon>Microbacteriaceae</taxon>
        <taxon>Frondihabitans</taxon>
    </lineage>
</organism>
<protein>
    <recommendedName>
        <fullName evidence="3">4Fe-4S Wbl-type domain-containing protein</fullName>
    </recommendedName>
</protein>
<name>A0ABP8E6H0_9MICO</name>
<comment type="caution">
    <text evidence="1">The sequence shown here is derived from an EMBL/GenBank/DDBJ whole genome shotgun (WGS) entry which is preliminary data.</text>
</comment>